<evidence type="ECO:0000256" key="2">
    <source>
        <dbReference type="SAM" id="SignalP"/>
    </source>
</evidence>
<protein>
    <submittedName>
        <fullName evidence="3">Uncharacterized protein</fullName>
    </submittedName>
</protein>
<evidence type="ECO:0000313" key="3">
    <source>
        <dbReference type="EMBL" id="MBN9412844.1"/>
    </source>
</evidence>
<dbReference type="AlphaFoldDB" id="A0A8J7TVB3"/>
<gene>
    <name evidence="3" type="ORF">J0H12_02810</name>
</gene>
<organism evidence="3 4">
    <name type="scientific">Candidatus Paracaedimonas acanthamoebae</name>
    <dbReference type="NCBI Taxonomy" id="244581"/>
    <lineage>
        <taxon>Bacteria</taxon>
        <taxon>Pseudomonadati</taxon>
        <taxon>Pseudomonadota</taxon>
        <taxon>Alphaproteobacteria</taxon>
        <taxon>Holosporales</taxon>
        <taxon>Caedimonadaceae</taxon>
        <taxon>Candidatus Paracaedimonas</taxon>
    </lineage>
</organism>
<sequence>MIFTQHFKRILVVFSIFCTSLLHTTNVCASDDSSEENEGPPTKKRKLKENTDSNEGIIHIVDSPDTKPSPVVPSNPTLPELDTTAVTSPILSTLPSTLQTPFTSVAPKKITITDWLKAAPSMPLYEEEVIVPKSMPLKDSFYIFNVGQGNSQLAMYVEGPGEAFAVLYDGGTSAETVNSKVLKIQSSNKESKPFLMKKTELSQPSKPSVPDSLKLPLATLLEEKASPEHTTNMESTEGSLESSDNSFSNDADTENPENPITLNIKNTLKTVKNLFVVLSHPDKDHINLIKDSLSTTINVLFILCGNFFAENDKEDLKKDIKELFSFISTRMRSHPAKTHFTFPYFWPSDLKTPYSTLNYQEIKDFLLTYHPSNKHPLGSDTYLPKMFQGNFSIFLQTMQAIDPQNTTENPFWVNFLNDERLQNIYIWLMNQISDNINNHSPVISFRMPNLEKTFICTGDAGPEVFLKIQKKISKQIAIQPANKSTSGESMLDDEPITIPAEELMRVRVDAHLHGQIPYIIMLMLPHHGAEKNLSYSMLDLFAPHVLGISAGAGSMYRHPSTDLIKLYKKAYKEKAHLQKRKKELWEHYELQVAHRYLTFKDEEKTKESKKPVVCARLNRLQETKLPILSTGIAGTINVTKEGFYSQFTDHFQFTDQIYSLVFSEAICIHDPASTKVTDDSIEIIEKGQKFYISPNILKIKYEGRVFKKNEPTKLLGKKVFLSEDGEQLLVSLDIKQKGSDSKSIQKLYLGHKVIIDN</sequence>
<evidence type="ECO:0000256" key="1">
    <source>
        <dbReference type="SAM" id="MobiDB-lite"/>
    </source>
</evidence>
<feature type="chain" id="PRO_5035325695" evidence="2">
    <location>
        <begin position="30"/>
        <end position="757"/>
    </location>
</feature>
<feature type="region of interest" description="Disordered" evidence="1">
    <location>
        <begin position="223"/>
        <end position="260"/>
    </location>
</feature>
<comment type="caution">
    <text evidence="3">The sequence shown here is derived from an EMBL/GenBank/DDBJ whole genome shotgun (WGS) entry which is preliminary data.</text>
</comment>
<proteinExistence type="predicted"/>
<feature type="compositionally biased region" description="Polar residues" evidence="1">
    <location>
        <begin position="228"/>
        <end position="260"/>
    </location>
</feature>
<feature type="region of interest" description="Disordered" evidence="1">
    <location>
        <begin position="28"/>
        <end position="79"/>
    </location>
</feature>
<reference evidence="3" key="1">
    <citation type="submission" date="2021-02" db="EMBL/GenBank/DDBJ databases">
        <title>Thiocyanate and organic carbon inputs drive convergent selection for specific autotrophic Afipia and Thiobacillus strains within complex microbiomes.</title>
        <authorList>
            <person name="Huddy R.J."/>
            <person name="Sachdeva R."/>
            <person name="Kadzinga F."/>
            <person name="Kantor R.S."/>
            <person name="Harrison S.T.L."/>
            <person name="Banfield J.F."/>
        </authorList>
    </citation>
    <scope>NUCLEOTIDE SEQUENCE</scope>
    <source>
        <strain evidence="3">SCN18_10_11_15_R4_P_38_20</strain>
    </source>
</reference>
<feature type="signal peptide" evidence="2">
    <location>
        <begin position="1"/>
        <end position="29"/>
    </location>
</feature>
<evidence type="ECO:0000313" key="4">
    <source>
        <dbReference type="Proteomes" id="UP000664414"/>
    </source>
</evidence>
<dbReference type="InterPro" id="IPR036866">
    <property type="entry name" value="RibonucZ/Hydroxyglut_hydro"/>
</dbReference>
<name>A0A8J7TVB3_9PROT</name>
<keyword evidence="2" id="KW-0732">Signal</keyword>
<accession>A0A8J7TVB3</accession>
<dbReference type="EMBL" id="JAFKGL010000013">
    <property type="protein sequence ID" value="MBN9412844.1"/>
    <property type="molecule type" value="Genomic_DNA"/>
</dbReference>
<dbReference type="Gene3D" id="3.60.15.10">
    <property type="entry name" value="Ribonuclease Z/Hydroxyacylglutathione hydrolase-like"/>
    <property type="match status" value="1"/>
</dbReference>
<dbReference type="Proteomes" id="UP000664414">
    <property type="component" value="Unassembled WGS sequence"/>
</dbReference>